<proteinExistence type="predicted"/>
<gene>
    <name evidence="1" type="ORF">Glove_173g57</name>
</gene>
<organism evidence="1 2">
    <name type="scientific">Diversispora epigaea</name>
    <dbReference type="NCBI Taxonomy" id="1348612"/>
    <lineage>
        <taxon>Eukaryota</taxon>
        <taxon>Fungi</taxon>
        <taxon>Fungi incertae sedis</taxon>
        <taxon>Mucoromycota</taxon>
        <taxon>Glomeromycotina</taxon>
        <taxon>Glomeromycetes</taxon>
        <taxon>Diversisporales</taxon>
        <taxon>Diversisporaceae</taxon>
        <taxon>Diversispora</taxon>
    </lineage>
</organism>
<dbReference type="Proteomes" id="UP000266861">
    <property type="component" value="Unassembled WGS sequence"/>
</dbReference>
<sequence>MELESISIALEISRRKNHIEQHNLDEENAFQWFLKSAEGGKNFEHPLEYFY</sequence>
<protein>
    <submittedName>
        <fullName evidence="1">Uncharacterized protein</fullName>
    </submittedName>
</protein>
<dbReference type="AlphaFoldDB" id="A0A397IYQ4"/>
<name>A0A397IYQ4_9GLOM</name>
<reference evidence="1 2" key="1">
    <citation type="submission" date="2018-08" db="EMBL/GenBank/DDBJ databases">
        <title>Genome and evolution of the arbuscular mycorrhizal fungus Diversispora epigaea (formerly Glomus versiforme) and its bacterial endosymbionts.</title>
        <authorList>
            <person name="Sun X."/>
            <person name="Fei Z."/>
            <person name="Harrison M."/>
        </authorList>
    </citation>
    <scope>NUCLEOTIDE SEQUENCE [LARGE SCALE GENOMIC DNA]</scope>
    <source>
        <strain evidence="1 2">IT104</strain>
    </source>
</reference>
<keyword evidence="2" id="KW-1185">Reference proteome</keyword>
<comment type="caution">
    <text evidence="1">The sequence shown here is derived from an EMBL/GenBank/DDBJ whole genome shotgun (WGS) entry which is preliminary data.</text>
</comment>
<accession>A0A397IYQ4</accession>
<dbReference type="OrthoDB" id="272077at2759"/>
<evidence type="ECO:0000313" key="1">
    <source>
        <dbReference type="EMBL" id="RHZ77790.1"/>
    </source>
</evidence>
<dbReference type="EMBL" id="PQFF01000163">
    <property type="protein sequence ID" value="RHZ77790.1"/>
    <property type="molecule type" value="Genomic_DNA"/>
</dbReference>
<evidence type="ECO:0000313" key="2">
    <source>
        <dbReference type="Proteomes" id="UP000266861"/>
    </source>
</evidence>